<evidence type="ECO:0008006" key="3">
    <source>
        <dbReference type="Google" id="ProtNLM"/>
    </source>
</evidence>
<organism evidence="1 2">
    <name type="scientific">Tatumella punctata</name>
    <dbReference type="NCBI Taxonomy" id="399969"/>
    <lineage>
        <taxon>Bacteria</taxon>
        <taxon>Pseudomonadati</taxon>
        <taxon>Pseudomonadota</taxon>
        <taxon>Gammaproteobacteria</taxon>
        <taxon>Enterobacterales</taxon>
        <taxon>Erwiniaceae</taxon>
        <taxon>Tatumella</taxon>
    </lineage>
</organism>
<gene>
    <name evidence="1" type="ORF">ACFP73_15985</name>
</gene>
<name>A0ABW1VRD3_9GAMM</name>
<dbReference type="EMBL" id="JBHSUC010000035">
    <property type="protein sequence ID" value="MFC6363561.1"/>
    <property type="molecule type" value="Genomic_DNA"/>
</dbReference>
<protein>
    <recommendedName>
        <fullName evidence="3">Lipoprotein</fullName>
    </recommendedName>
</protein>
<evidence type="ECO:0000313" key="1">
    <source>
        <dbReference type="EMBL" id="MFC6363561.1"/>
    </source>
</evidence>
<accession>A0ABW1VRD3</accession>
<reference evidence="2" key="1">
    <citation type="journal article" date="2019" name="Int. J. Syst. Evol. Microbiol.">
        <title>The Global Catalogue of Microorganisms (GCM) 10K type strain sequencing project: providing services to taxonomists for standard genome sequencing and annotation.</title>
        <authorList>
            <consortium name="The Broad Institute Genomics Platform"/>
            <consortium name="The Broad Institute Genome Sequencing Center for Infectious Disease"/>
            <person name="Wu L."/>
            <person name="Ma J."/>
        </authorList>
    </citation>
    <scope>NUCLEOTIDE SEQUENCE [LARGE SCALE GENOMIC DNA]</scope>
    <source>
        <strain evidence="2">CGMCC 4.1530</strain>
    </source>
</reference>
<keyword evidence="2" id="KW-1185">Reference proteome</keyword>
<dbReference type="RefSeq" id="WP_343877752.1">
    <property type="nucleotide sequence ID" value="NZ_BAAAFW010000081.1"/>
</dbReference>
<sequence length="87" mass="9342">MRKISASALIIACIGLSGCGDKDKKEFMNGCTDGSTNSLAVKLCSCAYGKMKAKYGGKSDWLKNAQTSSPQEFTNDMNETVTSCMRL</sequence>
<evidence type="ECO:0000313" key="2">
    <source>
        <dbReference type="Proteomes" id="UP001596215"/>
    </source>
</evidence>
<proteinExistence type="predicted"/>
<dbReference type="Proteomes" id="UP001596215">
    <property type="component" value="Unassembled WGS sequence"/>
</dbReference>
<comment type="caution">
    <text evidence="1">The sequence shown here is derived from an EMBL/GenBank/DDBJ whole genome shotgun (WGS) entry which is preliminary data.</text>
</comment>
<dbReference type="PROSITE" id="PS51257">
    <property type="entry name" value="PROKAR_LIPOPROTEIN"/>
    <property type="match status" value="1"/>
</dbReference>